<dbReference type="PANTHER" id="PTHR42850:SF7">
    <property type="entry name" value="BIS(5'-NUCLEOSYL)-TETRAPHOSPHATASE PRPE [ASYMMETRICAL]"/>
    <property type="match status" value="1"/>
</dbReference>
<proteinExistence type="predicted"/>
<dbReference type="SUPFAM" id="SSF52540">
    <property type="entry name" value="P-loop containing nucleoside triphosphate hydrolases"/>
    <property type="match status" value="1"/>
</dbReference>
<gene>
    <name evidence="2" type="ORF">GCM10008955_37350</name>
</gene>
<dbReference type="InterPro" id="IPR004843">
    <property type="entry name" value="Calcineurin-like_PHP"/>
</dbReference>
<evidence type="ECO:0000313" key="2">
    <source>
        <dbReference type="EMBL" id="GGK40108.1"/>
    </source>
</evidence>
<dbReference type="Proteomes" id="UP000647587">
    <property type="component" value="Unassembled WGS sequence"/>
</dbReference>
<evidence type="ECO:0000313" key="3">
    <source>
        <dbReference type="Proteomes" id="UP000647587"/>
    </source>
</evidence>
<keyword evidence="3" id="KW-1185">Reference proteome</keyword>
<feature type="domain" description="Calcineurin-like phosphoesterase" evidence="1">
    <location>
        <begin position="180"/>
        <end position="374"/>
    </location>
</feature>
<comment type="caution">
    <text evidence="2">The sequence shown here is derived from an EMBL/GenBank/DDBJ whole genome shotgun (WGS) entry which is preliminary data.</text>
</comment>
<dbReference type="Pfam" id="PF00149">
    <property type="entry name" value="Metallophos"/>
    <property type="match status" value="1"/>
</dbReference>
<dbReference type="PANTHER" id="PTHR42850">
    <property type="entry name" value="METALLOPHOSPHOESTERASE"/>
    <property type="match status" value="1"/>
</dbReference>
<dbReference type="Gene3D" id="3.40.50.300">
    <property type="entry name" value="P-loop containing nucleotide triphosphate hydrolases"/>
    <property type="match status" value="1"/>
</dbReference>
<dbReference type="InterPro" id="IPR041780">
    <property type="entry name" value="MPP_PrpE-like"/>
</dbReference>
<dbReference type="SUPFAM" id="SSF56300">
    <property type="entry name" value="Metallo-dependent phosphatases"/>
    <property type="match status" value="1"/>
</dbReference>
<protein>
    <submittedName>
        <fullName evidence="2">Serine/threonine phosphatase</fullName>
    </submittedName>
</protein>
<name>A0ABQ2F147_9DEIO</name>
<reference evidence="3" key="1">
    <citation type="journal article" date="2019" name="Int. J. Syst. Evol. Microbiol.">
        <title>The Global Catalogue of Microorganisms (GCM) 10K type strain sequencing project: providing services to taxonomists for standard genome sequencing and annotation.</title>
        <authorList>
            <consortium name="The Broad Institute Genomics Platform"/>
            <consortium name="The Broad Institute Genome Sequencing Center for Infectious Disease"/>
            <person name="Wu L."/>
            <person name="Ma J."/>
        </authorList>
    </citation>
    <scope>NUCLEOTIDE SEQUENCE [LARGE SCALE GENOMIC DNA]</scope>
    <source>
        <strain evidence="3">JCM 30331</strain>
    </source>
</reference>
<evidence type="ECO:0000259" key="1">
    <source>
        <dbReference type="Pfam" id="PF00149"/>
    </source>
</evidence>
<dbReference type="CDD" id="cd07423">
    <property type="entry name" value="MPP_Prp_like"/>
    <property type="match status" value="1"/>
</dbReference>
<accession>A0ABQ2F147</accession>
<dbReference type="EMBL" id="BMPP01000022">
    <property type="protein sequence ID" value="GGK40108.1"/>
    <property type="molecule type" value="Genomic_DNA"/>
</dbReference>
<dbReference type="InterPro" id="IPR029052">
    <property type="entry name" value="Metallo-depent_PP-like"/>
</dbReference>
<dbReference type="InterPro" id="IPR050126">
    <property type="entry name" value="Ap4A_hydrolase"/>
</dbReference>
<organism evidence="2 3">
    <name type="scientific">Deinococcus malanensis</name>
    <dbReference type="NCBI Taxonomy" id="1706855"/>
    <lineage>
        <taxon>Bacteria</taxon>
        <taxon>Thermotogati</taxon>
        <taxon>Deinococcota</taxon>
        <taxon>Deinococci</taxon>
        <taxon>Deinococcales</taxon>
        <taxon>Deinococcaceae</taxon>
        <taxon>Deinococcus</taxon>
    </lineage>
</organism>
<dbReference type="RefSeq" id="WP_229780906.1">
    <property type="nucleotide sequence ID" value="NZ_BMPP01000022.1"/>
</dbReference>
<dbReference type="Gene3D" id="3.60.21.10">
    <property type="match status" value="1"/>
</dbReference>
<dbReference type="InterPro" id="IPR027417">
    <property type="entry name" value="P-loop_NTPase"/>
</dbReference>
<dbReference type="Pfam" id="PF13671">
    <property type="entry name" value="AAA_33"/>
    <property type="match status" value="1"/>
</dbReference>
<sequence>MPGPSEQPREHHRQVRLPALALVALIGARGAGKTTLAAQHFKPEEVASAPPAHSAQDGDLLAPLLQVASTRLAQGELAVVDAPLVRPHDRRRVLDLARQHDVAAVAVVLDLPRALLTQRLGPEGDPAALAAEVTELHRTLHGLEKEGFRRVWVLRSVQDVRQVRMRRVPLAPDRRVLEGPFDIIGDVHGCLPELRSLLERLGYTSGPGATGSGMSPPEGRRAVFLGDLVDRGPDSAGVLRLAMDMVQAGSALCLPGNHEEKLLRALNGKAVRALHGLDVTLKQLHAAGEGFRSEVRAFVQGQPSHLLLDGGRLVVAHAGLPEHFHGRVSGRVRSFALYGDTDGRVDETGLPVRRDWARHYQGDALVVYGHTPVTAPRWLNGTVNIDTGCAFGGYLTALRYPELETVSVPAQEQYAVPGRPLLDAGLLIR</sequence>